<feature type="signal peptide" evidence="1">
    <location>
        <begin position="1"/>
        <end position="20"/>
    </location>
</feature>
<dbReference type="Pfam" id="PF13449">
    <property type="entry name" value="Phytase-like"/>
    <property type="match status" value="1"/>
</dbReference>
<dbReference type="RefSeq" id="WP_027951638.1">
    <property type="nucleotide sequence ID" value="NZ_JADU01000006.1"/>
</dbReference>
<evidence type="ECO:0000313" key="3">
    <source>
        <dbReference type="EMBL" id="MFB9897197.1"/>
    </source>
</evidence>
<comment type="caution">
    <text evidence="3">The sequence shown here is derived from an EMBL/GenBank/DDBJ whole genome shotgun (WGS) entry which is preliminary data.</text>
</comment>
<sequence>MRKVHLFILGLLATALHGLAQSPAAPHPIVTVLPQRAFPKTIPPGNYSGIAWLGGERYAVVSDKSEEDGFFVFEIKTDSLTGELLSARNTGFHGCGLPNRDDEGIAYCPQQETVWISGEADNHLREYTLDGRRTGRDIAPTGVYRHLGANLGLEALTYHAASRTLWTCNESDTVFIQSYDSLLHPRQCLRYRLDAPVGDARKARSHAHGIGTLCALDDGSLLLLEREFWVPRAKLGAFVNCKLFHLTPPPAKQGNGPAAPMDAPGKTLVAEWRTRLTLAGRSLANYEGMCLGPTLADGSRVIVLVADSQNQYGGVLKDWIKTLRLAPQQTSAARRAPSAGQP</sequence>
<evidence type="ECO:0000313" key="4">
    <source>
        <dbReference type="Proteomes" id="UP001589688"/>
    </source>
</evidence>
<evidence type="ECO:0000259" key="2">
    <source>
        <dbReference type="Pfam" id="PF13449"/>
    </source>
</evidence>
<dbReference type="SUPFAM" id="SSF50969">
    <property type="entry name" value="YVTN repeat-like/Quinoprotein amine dehydrogenase"/>
    <property type="match status" value="1"/>
</dbReference>
<keyword evidence="4" id="KW-1185">Reference proteome</keyword>
<proteinExistence type="predicted"/>
<dbReference type="InterPro" id="IPR011044">
    <property type="entry name" value="Quino_amine_DH_bsu"/>
</dbReference>
<evidence type="ECO:0000256" key="1">
    <source>
        <dbReference type="SAM" id="SignalP"/>
    </source>
</evidence>
<feature type="domain" description="Phytase-like" evidence="2">
    <location>
        <begin position="45"/>
        <end position="307"/>
    </location>
</feature>
<dbReference type="EMBL" id="JBHLZF010000001">
    <property type="protein sequence ID" value="MFB9897197.1"/>
    <property type="molecule type" value="Genomic_DNA"/>
</dbReference>
<name>A0ABV5ZIL4_9BACT</name>
<protein>
    <submittedName>
        <fullName evidence="3">Esterase-like activity of phytase family protein</fullName>
    </submittedName>
</protein>
<dbReference type="Proteomes" id="UP001589688">
    <property type="component" value="Unassembled WGS sequence"/>
</dbReference>
<gene>
    <name evidence="3" type="ORF">ACFFK8_05085</name>
</gene>
<feature type="chain" id="PRO_5047144883" evidence="1">
    <location>
        <begin position="21"/>
        <end position="342"/>
    </location>
</feature>
<accession>A0ABV5ZIL4</accession>
<reference evidence="3 4" key="1">
    <citation type="submission" date="2024-09" db="EMBL/GenBank/DDBJ databases">
        <authorList>
            <person name="Sun Q."/>
            <person name="Mori K."/>
        </authorList>
    </citation>
    <scope>NUCLEOTIDE SEQUENCE [LARGE SCALE GENOMIC DNA]</scope>
    <source>
        <strain evidence="3 4">ATCC 51272</strain>
    </source>
</reference>
<dbReference type="InterPro" id="IPR027372">
    <property type="entry name" value="Phytase-like_dom"/>
</dbReference>
<keyword evidence="1" id="KW-0732">Signal</keyword>
<organism evidence="3 4">
    <name type="scientific">Hallella seregens ATCC 51272</name>
    <dbReference type="NCBI Taxonomy" id="1336250"/>
    <lineage>
        <taxon>Bacteria</taxon>
        <taxon>Pseudomonadati</taxon>
        <taxon>Bacteroidota</taxon>
        <taxon>Bacteroidia</taxon>
        <taxon>Bacteroidales</taxon>
        <taxon>Prevotellaceae</taxon>
        <taxon>Hallella</taxon>
    </lineage>
</organism>